<evidence type="ECO:0000313" key="2">
    <source>
        <dbReference type="Proteomes" id="UP000826300"/>
    </source>
</evidence>
<dbReference type="Gene3D" id="3.40.50.150">
    <property type="entry name" value="Vaccinia Virus protein VP39"/>
    <property type="match status" value="1"/>
</dbReference>
<dbReference type="KEGG" id="nsm:JO391_18405"/>
<dbReference type="SUPFAM" id="SSF53335">
    <property type="entry name" value="S-adenosyl-L-methionine-dependent methyltransferases"/>
    <property type="match status" value="1"/>
</dbReference>
<dbReference type="AlphaFoldDB" id="A0A8G0ZVX0"/>
<dbReference type="Pfam" id="PF13578">
    <property type="entry name" value="Methyltransf_24"/>
    <property type="match status" value="1"/>
</dbReference>
<gene>
    <name evidence="1" type="ORF">JO391_18405</name>
</gene>
<dbReference type="InterPro" id="IPR029063">
    <property type="entry name" value="SAM-dependent_MTases_sf"/>
</dbReference>
<keyword evidence="1" id="KW-0808">Transferase</keyword>
<dbReference type="GO" id="GO:0032259">
    <property type="term" value="P:methylation"/>
    <property type="evidence" value="ECO:0007669"/>
    <property type="project" value="UniProtKB-KW"/>
</dbReference>
<name>A0A8G0ZVX0_9RHOB</name>
<evidence type="ECO:0000313" key="1">
    <source>
        <dbReference type="EMBL" id="QYZ69645.1"/>
    </source>
</evidence>
<dbReference type="RefSeq" id="WP_220661863.1">
    <property type="nucleotide sequence ID" value="NZ_CP069370.1"/>
</dbReference>
<keyword evidence="2" id="KW-1185">Reference proteome</keyword>
<sequence length="235" mass="25844">MSHKDDLRALAVARMAPVVPVVHPGKARWSVADCLPPQGNIGIELGVAAGGFAARMVASGRFDHYFGVDVYGDLHNTREYKKALAAVGLLSPCRLLRMTFDQALDLFPDAFFDFIYVDGYAHTGEEGGRTLVDWLPKLKPGGVMAGDDYSLADWPLVVWAVNDFVAQLGVTLNVTAELSDEPYARFPSWWFVAPAVFDARKVVLTPDLLDVADAEKLAVAEQRRRKQAARRQGQK</sequence>
<keyword evidence="1" id="KW-0489">Methyltransferase</keyword>
<reference evidence="1" key="1">
    <citation type="submission" date="2021-02" db="EMBL/GenBank/DDBJ databases">
        <title>Rhodobacter shimadae sp. nov., an aerobic anoxygenic phototrophic bacterium isolated from a hot spring.</title>
        <authorList>
            <person name="Muramatsu S."/>
            <person name="Haruta S."/>
            <person name="Hirose S."/>
            <person name="Hanada S."/>
        </authorList>
    </citation>
    <scope>NUCLEOTIDE SEQUENCE</scope>
    <source>
        <strain evidence="1">N10</strain>
    </source>
</reference>
<proteinExistence type="predicted"/>
<dbReference type="GO" id="GO:0008168">
    <property type="term" value="F:methyltransferase activity"/>
    <property type="evidence" value="ECO:0007669"/>
    <property type="project" value="UniProtKB-KW"/>
</dbReference>
<accession>A0A8G0ZVX0</accession>
<dbReference type="EMBL" id="CP069370">
    <property type="protein sequence ID" value="QYZ69645.1"/>
    <property type="molecule type" value="Genomic_DNA"/>
</dbReference>
<organism evidence="1 2">
    <name type="scientific">Neotabrizicola shimadae</name>
    <dbReference type="NCBI Taxonomy" id="2807096"/>
    <lineage>
        <taxon>Bacteria</taxon>
        <taxon>Pseudomonadati</taxon>
        <taxon>Pseudomonadota</taxon>
        <taxon>Alphaproteobacteria</taxon>
        <taxon>Rhodobacterales</taxon>
        <taxon>Paracoccaceae</taxon>
        <taxon>Neotabrizicola</taxon>
    </lineage>
</organism>
<dbReference type="Proteomes" id="UP000826300">
    <property type="component" value="Chromosome"/>
</dbReference>
<protein>
    <submittedName>
        <fullName evidence="1">Class I SAM-dependent methyltransferase</fullName>
    </submittedName>
</protein>